<feature type="region of interest" description="Disordered" evidence="1">
    <location>
        <begin position="69"/>
        <end position="95"/>
    </location>
</feature>
<dbReference type="Proteomes" id="UP000677228">
    <property type="component" value="Unassembled WGS sequence"/>
</dbReference>
<evidence type="ECO:0000313" key="2">
    <source>
        <dbReference type="EMBL" id="CAF1124994.1"/>
    </source>
</evidence>
<proteinExistence type="predicted"/>
<protein>
    <submittedName>
        <fullName evidence="2">Uncharacterized protein</fullName>
    </submittedName>
</protein>
<evidence type="ECO:0000256" key="1">
    <source>
        <dbReference type="SAM" id="MobiDB-lite"/>
    </source>
</evidence>
<feature type="compositionally biased region" description="Low complexity" evidence="1">
    <location>
        <begin position="113"/>
        <end position="135"/>
    </location>
</feature>
<dbReference type="Gene3D" id="1.10.510.10">
    <property type="entry name" value="Transferase(Phosphotransferase) domain 1"/>
    <property type="match status" value="1"/>
</dbReference>
<reference evidence="2" key="1">
    <citation type="submission" date="2021-02" db="EMBL/GenBank/DDBJ databases">
        <authorList>
            <person name="Nowell W R."/>
        </authorList>
    </citation>
    <scope>NUCLEOTIDE SEQUENCE</scope>
</reference>
<dbReference type="InterPro" id="IPR011009">
    <property type="entry name" value="Kinase-like_dom_sf"/>
</dbReference>
<accession>A0A8S2EE26</accession>
<feature type="region of interest" description="Disordered" evidence="1">
    <location>
        <begin position="111"/>
        <end position="143"/>
    </location>
</feature>
<gene>
    <name evidence="2" type="ORF">OVA965_LOCUS20364</name>
    <name evidence="3" type="ORF">TMI583_LOCUS20717</name>
</gene>
<evidence type="ECO:0000313" key="3">
    <source>
        <dbReference type="EMBL" id="CAF3902112.1"/>
    </source>
</evidence>
<dbReference type="AlphaFoldDB" id="A0A8S2EE26"/>
<organism evidence="2 4">
    <name type="scientific">Didymodactylos carnosus</name>
    <dbReference type="NCBI Taxonomy" id="1234261"/>
    <lineage>
        <taxon>Eukaryota</taxon>
        <taxon>Metazoa</taxon>
        <taxon>Spiralia</taxon>
        <taxon>Gnathifera</taxon>
        <taxon>Rotifera</taxon>
        <taxon>Eurotatoria</taxon>
        <taxon>Bdelloidea</taxon>
        <taxon>Philodinida</taxon>
        <taxon>Philodinidae</taxon>
        <taxon>Didymodactylos</taxon>
    </lineage>
</organism>
<dbReference type="SUPFAM" id="SSF56112">
    <property type="entry name" value="Protein kinase-like (PK-like)"/>
    <property type="match status" value="1"/>
</dbReference>
<sequence length="143" mass="16772">SKGVPRSVTIKNLKKRRPASRPLGQILRTTDNNFIDFIRRCFEWDPLERLTPEEGLRHPWIIEAKLKRTSRESRTRYRPKKDENTTANGDSYFSFNETTGNEDTLLIDEEKTNNTSNNNNNHNNSLNNIQHTNNSFLPRIMNQ</sequence>
<feature type="compositionally biased region" description="Basic and acidic residues" evidence="1">
    <location>
        <begin position="69"/>
        <end position="84"/>
    </location>
</feature>
<dbReference type="EMBL" id="CAJOBA010018987">
    <property type="protein sequence ID" value="CAF3902112.1"/>
    <property type="molecule type" value="Genomic_DNA"/>
</dbReference>
<dbReference type="EMBL" id="CAJNOK010010796">
    <property type="protein sequence ID" value="CAF1124994.1"/>
    <property type="molecule type" value="Genomic_DNA"/>
</dbReference>
<feature type="compositionally biased region" description="Polar residues" evidence="1">
    <location>
        <begin position="85"/>
        <end position="95"/>
    </location>
</feature>
<feature type="non-terminal residue" evidence="2">
    <location>
        <position position="1"/>
    </location>
</feature>
<evidence type="ECO:0000313" key="4">
    <source>
        <dbReference type="Proteomes" id="UP000677228"/>
    </source>
</evidence>
<dbReference type="Proteomes" id="UP000682733">
    <property type="component" value="Unassembled WGS sequence"/>
</dbReference>
<comment type="caution">
    <text evidence="2">The sequence shown here is derived from an EMBL/GenBank/DDBJ whole genome shotgun (WGS) entry which is preliminary data.</text>
</comment>
<name>A0A8S2EE26_9BILA</name>